<dbReference type="EMBL" id="MTBC01000004">
    <property type="protein sequence ID" value="OQD43164.1"/>
    <property type="molecule type" value="Genomic_DNA"/>
</dbReference>
<reference evidence="1 2" key="1">
    <citation type="submission" date="2016-12" db="EMBL/GenBank/DDBJ databases">
        <authorList>
            <person name="Song W.-J."/>
            <person name="Kurnit D.M."/>
        </authorList>
    </citation>
    <scope>NUCLEOTIDE SEQUENCE [LARGE SCALE GENOMIC DNA]</scope>
    <source>
        <strain evidence="1 2">HSG9</strain>
    </source>
</reference>
<protein>
    <submittedName>
        <fullName evidence="1">Uncharacterized protein</fullName>
    </submittedName>
</protein>
<name>A0A1V6LSK9_9FLAO</name>
<accession>A0A1V6LSK9</accession>
<organism evidence="1 2">
    <name type="scientific">Croceivirga radicis</name>
    <dbReference type="NCBI Taxonomy" id="1929488"/>
    <lineage>
        <taxon>Bacteria</taxon>
        <taxon>Pseudomonadati</taxon>
        <taxon>Bacteroidota</taxon>
        <taxon>Flavobacteriia</taxon>
        <taxon>Flavobacteriales</taxon>
        <taxon>Flavobacteriaceae</taxon>
        <taxon>Croceivirga</taxon>
    </lineage>
</organism>
<keyword evidence="2" id="KW-1185">Reference proteome</keyword>
<proteinExistence type="predicted"/>
<gene>
    <name evidence="1" type="ORF">BUL40_08750</name>
</gene>
<dbReference type="Proteomes" id="UP000191680">
    <property type="component" value="Unassembled WGS sequence"/>
</dbReference>
<dbReference type="AlphaFoldDB" id="A0A1V6LSK9"/>
<evidence type="ECO:0000313" key="1">
    <source>
        <dbReference type="EMBL" id="OQD43164.1"/>
    </source>
</evidence>
<evidence type="ECO:0000313" key="2">
    <source>
        <dbReference type="Proteomes" id="UP000191680"/>
    </source>
</evidence>
<comment type="caution">
    <text evidence="1">The sequence shown here is derived from an EMBL/GenBank/DDBJ whole genome shotgun (WGS) entry which is preliminary data.</text>
</comment>
<sequence>MKNKWKIGFWICLLLLIVTTGIGFYSVVDQAVALTHMKEGYSDTESDLETIIQIVGQTDQTKQEIENVLKDHRLYEYMDFRTDTIEIERLTLIFENDYLKRIEKQW</sequence>